<evidence type="ECO:0000313" key="3">
    <source>
        <dbReference type="EMBL" id="MFD2662846.1"/>
    </source>
</evidence>
<organism evidence="3 4">
    <name type="scientific">Paenibacillus thailandensis</name>
    <dbReference type="NCBI Taxonomy" id="393250"/>
    <lineage>
        <taxon>Bacteria</taxon>
        <taxon>Bacillati</taxon>
        <taxon>Bacillota</taxon>
        <taxon>Bacilli</taxon>
        <taxon>Bacillales</taxon>
        <taxon>Paenibacillaceae</taxon>
        <taxon>Paenibacillus</taxon>
    </lineage>
</organism>
<keyword evidence="4" id="KW-1185">Reference proteome</keyword>
<proteinExistence type="predicted"/>
<feature type="coiled-coil region" evidence="1">
    <location>
        <begin position="484"/>
        <end position="541"/>
    </location>
</feature>
<accession>A0ABW5R3H6</accession>
<dbReference type="Pfam" id="PF13476">
    <property type="entry name" value="AAA_23"/>
    <property type="match status" value="1"/>
</dbReference>
<dbReference type="InterPro" id="IPR027417">
    <property type="entry name" value="P-loop_NTPase"/>
</dbReference>
<reference evidence="4" key="1">
    <citation type="journal article" date="2019" name="Int. J. Syst. Evol. Microbiol.">
        <title>The Global Catalogue of Microorganisms (GCM) 10K type strain sequencing project: providing services to taxonomists for standard genome sequencing and annotation.</title>
        <authorList>
            <consortium name="The Broad Institute Genomics Platform"/>
            <consortium name="The Broad Institute Genome Sequencing Center for Infectious Disease"/>
            <person name="Wu L."/>
            <person name="Ma J."/>
        </authorList>
    </citation>
    <scope>NUCLEOTIDE SEQUENCE [LARGE SCALE GENOMIC DNA]</scope>
    <source>
        <strain evidence="4">TISTR 1827</strain>
    </source>
</reference>
<comment type="caution">
    <text evidence="3">The sequence shown here is derived from an EMBL/GenBank/DDBJ whole genome shotgun (WGS) entry which is preliminary data.</text>
</comment>
<evidence type="ECO:0000259" key="2">
    <source>
        <dbReference type="Pfam" id="PF13476"/>
    </source>
</evidence>
<keyword evidence="1" id="KW-0175">Coiled coil</keyword>
<name>A0ABW5R3H6_9BACL</name>
<dbReference type="InterPro" id="IPR038729">
    <property type="entry name" value="Rad50/SbcC_AAA"/>
</dbReference>
<feature type="domain" description="Rad50/SbcC-type AAA" evidence="2">
    <location>
        <begin position="10"/>
        <end position="259"/>
    </location>
</feature>
<evidence type="ECO:0000256" key="1">
    <source>
        <dbReference type="SAM" id="Coils"/>
    </source>
</evidence>
<evidence type="ECO:0000313" key="4">
    <source>
        <dbReference type="Proteomes" id="UP001597493"/>
    </source>
</evidence>
<sequence length="666" mass="75652">MNSRIELLSLILRYFKGIIDFTLQADGQNVDVYGDNAAGKTTLFDGWNWLLFDKDSQNKKDFSIKTQDETGAPIPKLDHEVEGVLLINGRQHTLKKVFREKWTKKRGSASDEFTGHETNYFIDGVPVKQAEYKSFIDSIINEDRFKLLTSPTFFNEQLDWKKRRPILLEICGDISDSDVIASNPELAELPELLDNRTLHGHRSMISARMKAINDELKKIPVRVDEAQRAMPDTGGFDEKRNQEQLEALKGRIQSKEEELNRIQSGGEIAVKQNRIREIEGELLQIKNNLQAWTIEKLNEQRRQVSRIKGDASDLGGEISRLKSLSATNQQIIAEKTAEMERLRSQWKEVDAEQFEISHSADTCPACGQQLPADAIAAAHEKALVQFNRSKAERLEEINAKGRAAKAACEERNAENKKLADRIAALQEKLDQTQVLLQTETEELNKMESGLVDVETDPAYISKLQEKTSVEREIVGLRSASLSALEQVRQELSKLRLEADRLERNKIAFDQARSGKERIATLKQQEKQLAKEYEELERQNFLTEEFIRTKVSLLESRINSKFKHVRFKLFETQINGGVQECCETLYGSNLVAYSSGLNNAARINAGLDIINTLSEHYGTTAPIFIDNAESVTELLPTDSQQIRLIVSAADKKLRVEQNNKYQEATLF</sequence>
<dbReference type="Proteomes" id="UP001597493">
    <property type="component" value="Unassembled WGS sequence"/>
</dbReference>
<dbReference type="Gene3D" id="3.40.50.300">
    <property type="entry name" value="P-loop containing nucleotide triphosphate hydrolases"/>
    <property type="match status" value="1"/>
</dbReference>
<feature type="coiled-coil region" evidence="1">
    <location>
        <begin position="408"/>
        <end position="442"/>
    </location>
</feature>
<feature type="coiled-coil region" evidence="1">
    <location>
        <begin position="238"/>
        <end position="295"/>
    </location>
</feature>
<dbReference type="EMBL" id="JBHUMY010000032">
    <property type="protein sequence ID" value="MFD2662846.1"/>
    <property type="molecule type" value="Genomic_DNA"/>
</dbReference>
<dbReference type="RefSeq" id="WP_379277754.1">
    <property type="nucleotide sequence ID" value="NZ_JBHUGT010000013.1"/>
</dbReference>
<protein>
    <submittedName>
        <fullName evidence="3">AAA family ATPase</fullName>
    </submittedName>
</protein>
<dbReference type="Gene3D" id="1.10.287.1490">
    <property type="match status" value="1"/>
</dbReference>
<gene>
    <name evidence="3" type="ORF">ACFSW5_21560</name>
</gene>
<dbReference type="SUPFAM" id="SSF75712">
    <property type="entry name" value="Rad50 coiled-coil Zn hook"/>
    <property type="match status" value="1"/>
</dbReference>